<dbReference type="FunFam" id="1.20.58.220:FF:000004">
    <property type="entry name" value="Phosphate-specific transport system accessory protein PhoU"/>
    <property type="match status" value="1"/>
</dbReference>
<dbReference type="Proteomes" id="UP001286174">
    <property type="component" value="Unassembled WGS sequence"/>
</dbReference>
<evidence type="ECO:0000259" key="8">
    <source>
        <dbReference type="Pfam" id="PF01895"/>
    </source>
</evidence>
<dbReference type="GO" id="GO:0030643">
    <property type="term" value="P:intracellular phosphate ion homeostasis"/>
    <property type="evidence" value="ECO:0007669"/>
    <property type="project" value="InterPro"/>
</dbReference>
<dbReference type="RefSeq" id="WP_370595312.1">
    <property type="nucleotide sequence ID" value="NZ_JALBUR010000001.1"/>
</dbReference>
<sequence length="217" mass="24422">MRNRFDNELQTLDETMREMGELCESSISLCIEALMDGNPKKAQEVVAKAVTISRKEREVENMCLKLLMEQQPVATDLRVISAALKMVSDLERIGDQSNDIAEIVITENLSAANDILNLRRMADVVNDMVTSSIEAFVNRDAQLARHVIARDDEVDEAFNDAKQKLIEVFGGKNNVNMEYALNLLMIAKYFERIGDHTVNIAQWVLFAITGVREGNTN</sequence>
<dbReference type="PIRSF" id="PIRSF003107">
    <property type="entry name" value="PhoU"/>
    <property type="match status" value="1"/>
</dbReference>
<dbReference type="GO" id="GO:0005737">
    <property type="term" value="C:cytoplasm"/>
    <property type="evidence" value="ECO:0007669"/>
    <property type="project" value="UniProtKB-SubCell"/>
</dbReference>
<dbReference type="PANTHER" id="PTHR42930">
    <property type="entry name" value="PHOSPHATE-SPECIFIC TRANSPORT SYSTEM ACCESSORY PROTEIN PHOU"/>
    <property type="match status" value="1"/>
</dbReference>
<evidence type="ECO:0000256" key="6">
    <source>
        <dbReference type="ARBA" id="ARBA00022592"/>
    </source>
</evidence>
<dbReference type="InterPro" id="IPR028366">
    <property type="entry name" value="PhoU"/>
</dbReference>
<evidence type="ECO:0000256" key="1">
    <source>
        <dbReference type="ARBA" id="ARBA00004496"/>
    </source>
</evidence>
<dbReference type="PANTHER" id="PTHR42930:SF3">
    <property type="entry name" value="PHOSPHATE-SPECIFIC TRANSPORT SYSTEM ACCESSORY PROTEIN PHOU"/>
    <property type="match status" value="1"/>
</dbReference>
<gene>
    <name evidence="9" type="primary">phoU</name>
    <name evidence="9" type="ORF">MOZ60_00850</name>
</gene>
<comment type="caution">
    <text evidence="9">The sequence shown here is derived from an EMBL/GenBank/DDBJ whole genome shotgun (WGS) entry which is preliminary data.</text>
</comment>
<dbReference type="Gene3D" id="1.20.58.220">
    <property type="entry name" value="Phosphate transport system protein phou homolog 2, domain 2"/>
    <property type="match status" value="1"/>
</dbReference>
<dbReference type="SUPFAM" id="SSF109755">
    <property type="entry name" value="PhoU-like"/>
    <property type="match status" value="1"/>
</dbReference>
<keyword evidence="5 7" id="KW-0963">Cytoplasm</keyword>
<evidence type="ECO:0000256" key="3">
    <source>
        <dbReference type="ARBA" id="ARBA00011738"/>
    </source>
</evidence>
<evidence type="ECO:0000313" key="9">
    <source>
        <dbReference type="EMBL" id="MDX8418637.1"/>
    </source>
</evidence>
<evidence type="ECO:0000313" key="10">
    <source>
        <dbReference type="Proteomes" id="UP001286174"/>
    </source>
</evidence>
<keyword evidence="6 7" id="KW-0592">Phosphate transport</keyword>
<dbReference type="NCBIfam" id="TIGR02135">
    <property type="entry name" value="phoU_full"/>
    <property type="match status" value="1"/>
</dbReference>
<evidence type="ECO:0000256" key="2">
    <source>
        <dbReference type="ARBA" id="ARBA00008107"/>
    </source>
</evidence>
<comment type="similarity">
    <text evidence="2 7">Belongs to the PhoU family.</text>
</comment>
<comment type="function">
    <text evidence="7">Plays a role in the regulation of phosphate uptake.</text>
</comment>
<accession>A0AB35U4M0</accession>
<dbReference type="GO" id="GO:0045936">
    <property type="term" value="P:negative regulation of phosphate metabolic process"/>
    <property type="evidence" value="ECO:0007669"/>
    <property type="project" value="InterPro"/>
</dbReference>
<feature type="domain" description="PhoU" evidence="8">
    <location>
        <begin position="17"/>
        <end position="104"/>
    </location>
</feature>
<evidence type="ECO:0000256" key="5">
    <source>
        <dbReference type="ARBA" id="ARBA00022490"/>
    </source>
</evidence>
<name>A0AB35U4M0_9FIRM</name>
<dbReference type="GO" id="GO:0006817">
    <property type="term" value="P:phosphate ion transport"/>
    <property type="evidence" value="ECO:0007669"/>
    <property type="project" value="UniProtKB-KW"/>
</dbReference>
<keyword evidence="4 7" id="KW-0813">Transport</keyword>
<dbReference type="AlphaFoldDB" id="A0AB35U4M0"/>
<comment type="subcellular location">
    <subcellularLocation>
        <location evidence="1 7">Cytoplasm</location>
    </subcellularLocation>
</comment>
<reference evidence="9 10" key="1">
    <citation type="submission" date="2022-03" db="EMBL/GenBank/DDBJ databases">
        <title>Novel taxa within the pig intestine.</title>
        <authorList>
            <person name="Wylensek D."/>
            <person name="Bishof K."/>
            <person name="Afrizal A."/>
            <person name="Clavel T."/>
        </authorList>
    </citation>
    <scope>NUCLEOTIDE SEQUENCE [LARGE SCALE GENOMIC DNA]</scope>
    <source>
        <strain evidence="9 10">CLA-KB-P133</strain>
    </source>
</reference>
<feature type="domain" description="PhoU" evidence="8">
    <location>
        <begin position="118"/>
        <end position="204"/>
    </location>
</feature>
<evidence type="ECO:0000256" key="7">
    <source>
        <dbReference type="PIRNR" id="PIRNR003107"/>
    </source>
</evidence>
<organism evidence="9 10">
    <name type="scientific">Grylomicrobium aquisgranensis</name>
    <dbReference type="NCBI Taxonomy" id="2926318"/>
    <lineage>
        <taxon>Bacteria</taxon>
        <taxon>Bacillati</taxon>
        <taxon>Bacillota</taxon>
        <taxon>Erysipelotrichia</taxon>
        <taxon>Erysipelotrichales</taxon>
        <taxon>Erysipelotrichaceae</taxon>
        <taxon>Grylomicrobium</taxon>
    </lineage>
</organism>
<dbReference type="InterPro" id="IPR026022">
    <property type="entry name" value="PhoU_dom"/>
</dbReference>
<dbReference type="InterPro" id="IPR038078">
    <property type="entry name" value="PhoU-like_sf"/>
</dbReference>
<proteinExistence type="inferred from homology"/>
<protein>
    <recommendedName>
        <fullName evidence="7">Phosphate-specific transport system accessory protein PhoU</fullName>
    </recommendedName>
</protein>
<comment type="subunit">
    <text evidence="3 7">Homodimer.</text>
</comment>
<keyword evidence="10" id="KW-1185">Reference proteome</keyword>
<dbReference type="Pfam" id="PF01895">
    <property type="entry name" value="PhoU"/>
    <property type="match status" value="2"/>
</dbReference>
<dbReference type="EMBL" id="JALBUR010000001">
    <property type="protein sequence ID" value="MDX8418637.1"/>
    <property type="molecule type" value="Genomic_DNA"/>
</dbReference>
<evidence type="ECO:0000256" key="4">
    <source>
        <dbReference type="ARBA" id="ARBA00022448"/>
    </source>
</evidence>